<gene>
    <name evidence="2" type="ORF">SAMN05877753_110174</name>
</gene>
<protein>
    <submittedName>
        <fullName evidence="2">Uncharacterized protein</fullName>
    </submittedName>
</protein>
<reference evidence="2 3" key="1">
    <citation type="submission" date="2017-08" db="EMBL/GenBank/DDBJ databases">
        <authorList>
            <person name="de Groot N.N."/>
        </authorList>
    </citation>
    <scope>NUCLEOTIDE SEQUENCE [LARGE SCALE GENOMIC DNA]</scope>
    <source>
        <strain evidence="2 3">JC228</strain>
    </source>
</reference>
<dbReference type="EMBL" id="OAOP01000010">
    <property type="protein sequence ID" value="SNX74940.1"/>
    <property type="molecule type" value="Genomic_DNA"/>
</dbReference>
<proteinExistence type="predicted"/>
<dbReference type="Proteomes" id="UP000219546">
    <property type="component" value="Unassembled WGS sequence"/>
</dbReference>
<sequence>MSRVTKAMLIEYERLNQSKKEIEAQMNKLKKHFHAYFDETVGENEKGELVLEGYKLQRLIRSVEQFDEEKTVEKLEELNMKDLIQIVKRPDEEKIHAALNLGFLKREDIEQCILNKKTGAISVKAMVE</sequence>
<evidence type="ECO:0000256" key="1">
    <source>
        <dbReference type="SAM" id="Coils"/>
    </source>
</evidence>
<organism evidence="2 3">
    <name type="scientific">Bacillus oleivorans</name>
    <dbReference type="NCBI Taxonomy" id="1448271"/>
    <lineage>
        <taxon>Bacteria</taxon>
        <taxon>Bacillati</taxon>
        <taxon>Bacillota</taxon>
        <taxon>Bacilli</taxon>
        <taxon>Bacillales</taxon>
        <taxon>Bacillaceae</taxon>
        <taxon>Bacillus</taxon>
    </lineage>
</organism>
<name>A0A285D568_9BACI</name>
<keyword evidence="3" id="KW-1185">Reference proteome</keyword>
<dbReference type="RefSeq" id="WP_097160208.1">
    <property type="nucleotide sequence ID" value="NZ_JBEPMQ010000011.1"/>
</dbReference>
<dbReference type="OrthoDB" id="2704409at2"/>
<evidence type="ECO:0000313" key="2">
    <source>
        <dbReference type="EMBL" id="SNX74940.1"/>
    </source>
</evidence>
<accession>A0A285D568</accession>
<feature type="coiled-coil region" evidence="1">
    <location>
        <begin position="5"/>
        <end position="32"/>
    </location>
</feature>
<keyword evidence="1" id="KW-0175">Coiled coil</keyword>
<dbReference type="AlphaFoldDB" id="A0A285D568"/>
<evidence type="ECO:0000313" key="3">
    <source>
        <dbReference type="Proteomes" id="UP000219546"/>
    </source>
</evidence>